<evidence type="ECO:0000256" key="1">
    <source>
        <dbReference type="ARBA" id="ARBA00004123"/>
    </source>
</evidence>
<feature type="compositionally biased region" description="Basic and acidic residues" evidence="11">
    <location>
        <begin position="435"/>
        <end position="446"/>
    </location>
</feature>
<evidence type="ECO:0000313" key="14">
    <source>
        <dbReference type="Proteomes" id="UP001239994"/>
    </source>
</evidence>
<feature type="compositionally biased region" description="Basic and acidic residues" evidence="11">
    <location>
        <begin position="559"/>
        <end position="579"/>
    </location>
</feature>
<feature type="compositionally biased region" description="Acidic residues" evidence="11">
    <location>
        <begin position="403"/>
        <end position="415"/>
    </location>
</feature>
<dbReference type="EMBL" id="JAROKS010000026">
    <property type="protein sequence ID" value="KAK1785585.1"/>
    <property type="molecule type" value="Genomic_DNA"/>
</dbReference>
<evidence type="ECO:0000256" key="2">
    <source>
        <dbReference type="ARBA" id="ARBA00022723"/>
    </source>
</evidence>
<dbReference type="GO" id="GO:0008544">
    <property type="term" value="P:epidermis development"/>
    <property type="evidence" value="ECO:0007669"/>
    <property type="project" value="TreeGrafter"/>
</dbReference>
<feature type="region of interest" description="Disordered" evidence="11">
    <location>
        <begin position="306"/>
        <end position="588"/>
    </location>
</feature>
<keyword evidence="14" id="KW-1185">Reference proteome</keyword>
<comment type="subcellular location">
    <subcellularLocation>
        <location evidence="1">Nucleus</location>
    </subcellularLocation>
</comment>
<sequence>METQERKPKKPHYIPRPPGKPFKYQCFQCPFTCNIKSHLFNHMKYDLCKNSISLVSQREEHSSRTSRAPLRPPPSGQAPARAATPTEPAAARPSQPVGEDSAEAQVDEAVSPGAGEGRSPAENVQETAPETAGVESAARGAERASSSAFSPVPRKCEGEVQKLVPRKGERAFHPVAGWAQGAAPTALRAPAADYPPYALAERLPHSLYQPYLQSPAGAPAYRLPLQEHHRPLVSAPLLPPSPSLLHPYYRYGPSFLPAAPLPYGLYPPPEQAPALQGPRYLPVEMYTPAFDPRDYGGYSYLHPGAYARRPEGSQQPGGERALRQSPPAGCAASGSPNRPRTAEFARRAGQSDHVAPEREPITELEDSCKSSRGHQQENGAQKQGRESVKLSSLVTSSSFSSGEAEDEDSDDDNDEAAPLNLSKRALRPVAAAGLESDRDVDDRSGLDSEGGTEEDDAPLDLRLRPQNGRRVQVASPAAQEPATVAGAAEREQRERRRSAAFALCQLASSSSSPAPNPAHAAWADTQAPGCRERPPGPAQTAGPRAGNPEPDATPRGQKRVADGDADQGGKRWSTKEPARPQRRRTQNC</sequence>
<dbReference type="PANTHER" id="PTHR14678">
    <property type="entry name" value="PROLINE-RICH PROTEIN 35-RELATED"/>
    <property type="match status" value="1"/>
</dbReference>
<protein>
    <recommendedName>
        <fullName evidence="10">Zinc finger protein 750</fullName>
    </recommendedName>
</protein>
<evidence type="ECO:0000256" key="9">
    <source>
        <dbReference type="ARBA" id="ARBA00023242"/>
    </source>
</evidence>
<feature type="compositionally biased region" description="Low complexity" evidence="11">
    <location>
        <begin position="389"/>
        <end position="402"/>
    </location>
</feature>
<dbReference type="GO" id="GO:0005634">
    <property type="term" value="C:nucleus"/>
    <property type="evidence" value="ECO:0007669"/>
    <property type="project" value="UniProtKB-SubCell"/>
</dbReference>
<keyword evidence="6" id="KW-0805">Transcription regulation</keyword>
<dbReference type="InterPro" id="IPR039363">
    <property type="entry name" value="ZNF750"/>
</dbReference>
<keyword evidence="7" id="KW-0010">Activator</keyword>
<evidence type="ECO:0000259" key="12">
    <source>
        <dbReference type="Pfam" id="PF15269"/>
    </source>
</evidence>
<evidence type="ECO:0000256" key="8">
    <source>
        <dbReference type="ARBA" id="ARBA00023163"/>
    </source>
</evidence>
<keyword evidence="3" id="KW-0863">Zinc-finger</keyword>
<dbReference type="GO" id="GO:0030154">
    <property type="term" value="P:cell differentiation"/>
    <property type="evidence" value="ECO:0007669"/>
    <property type="project" value="UniProtKB-KW"/>
</dbReference>
<evidence type="ECO:0000313" key="13">
    <source>
        <dbReference type="EMBL" id="KAK1785585.1"/>
    </source>
</evidence>
<organism evidence="13 14">
    <name type="scientific">Electrophorus voltai</name>
    <dbReference type="NCBI Taxonomy" id="2609070"/>
    <lineage>
        <taxon>Eukaryota</taxon>
        <taxon>Metazoa</taxon>
        <taxon>Chordata</taxon>
        <taxon>Craniata</taxon>
        <taxon>Vertebrata</taxon>
        <taxon>Euteleostomi</taxon>
        <taxon>Actinopterygii</taxon>
        <taxon>Neopterygii</taxon>
        <taxon>Teleostei</taxon>
        <taxon>Ostariophysi</taxon>
        <taxon>Gymnotiformes</taxon>
        <taxon>Gymnotoidei</taxon>
        <taxon>Gymnotidae</taxon>
        <taxon>Electrophorus</taxon>
    </lineage>
</organism>
<evidence type="ECO:0000256" key="11">
    <source>
        <dbReference type="SAM" id="MobiDB-lite"/>
    </source>
</evidence>
<dbReference type="AlphaFoldDB" id="A0AAD8YTS8"/>
<keyword evidence="9" id="KW-0539">Nucleus</keyword>
<dbReference type="GO" id="GO:0000978">
    <property type="term" value="F:RNA polymerase II cis-regulatory region sequence-specific DNA binding"/>
    <property type="evidence" value="ECO:0007669"/>
    <property type="project" value="TreeGrafter"/>
</dbReference>
<comment type="caution">
    <text evidence="13">The sequence shown here is derived from an EMBL/GenBank/DDBJ whole genome shotgun (WGS) entry which is preliminary data.</text>
</comment>
<keyword evidence="2" id="KW-0479">Metal-binding</keyword>
<dbReference type="PANTHER" id="PTHR14678:SF1">
    <property type="entry name" value="ZINC FINGER PROTEIN 750"/>
    <property type="match status" value="1"/>
</dbReference>
<evidence type="ECO:0000256" key="7">
    <source>
        <dbReference type="ARBA" id="ARBA00023159"/>
    </source>
</evidence>
<dbReference type="Pfam" id="PF15269">
    <property type="entry name" value="zf-C2H2_7"/>
    <property type="match status" value="1"/>
</dbReference>
<feature type="domain" description="Zinc finger protein 750-like zinc finger" evidence="12">
    <location>
        <begin position="4"/>
        <end position="57"/>
    </location>
</feature>
<dbReference type="GO" id="GO:0008270">
    <property type="term" value="F:zinc ion binding"/>
    <property type="evidence" value="ECO:0007669"/>
    <property type="project" value="UniProtKB-KW"/>
</dbReference>
<dbReference type="GO" id="GO:1990841">
    <property type="term" value="F:promoter-specific chromatin binding"/>
    <property type="evidence" value="ECO:0007669"/>
    <property type="project" value="TreeGrafter"/>
</dbReference>
<evidence type="ECO:0000256" key="5">
    <source>
        <dbReference type="ARBA" id="ARBA00022833"/>
    </source>
</evidence>
<reference evidence="13" key="1">
    <citation type="submission" date="2023-03" db="EMBL/GenBank/DDBJ databases">
        <title>Electrophorus voltai genome.</title>
        <authorList>
            <person name="Bian C."/>
        </authorList>
    </citation>
    <scope>NUCLEOTIDE SEQUENCE</scope>
    <source>
        <strain evidence="13">CB-2022</strain>
        <tissue evidence="13">Muscle</tissue>
    </source>
</reference>
<evidence type="ECO:0000256" key="4">
    <source>
        <dbReference type="ARBA" id="ARBA00022782"/>
    </source>
</evidence>
<name>A0AAD8YTS8_9TELE</name>
<dbReference type="Proteomes" id="UP001239994">
    <property type="component" value="Unassembled WGS sequence"/>
</dbReference>
<feature type="compositionally biased region" description="Low complexity" evidence="11">
    <location>
        <begin position="499"/>
        <end position="523"/>
    </location>
</feature>
<dbReference type="GO" id="GO:0001228">
    <property type="term" value="F:DNA-binding transcription activator activity, RNA polymerase II-specific"/>
    <property type="evidence" value="ECO:0007669"/>
    <property type="project" value="TreeGrafter"/>
</dbReference>
<evidence type="ECO:0000256" key="10">
    <source>
        <dbReference type="ARBA" id="ARBA00040216"/>
    </source>
</evidence>
<evidence type="ECO:0000256" key="6">
    <source>
        <dbReference type="ARBA" id="ARBA00023015"/>
    </source>
</evidence>
<feature type="compositionally biased region" description="Low complexity" evidence="11">
    <location>
        <begin position="132"/>
        <end position="148"/>
    </location>
</feature>
<keyword evidence="8" id="KW-0804">Transcription</keyword>
<feature type="compositionally biased region" description="Basic and acidic residues" evidence="11">
    <location>
        <begin position="340"/>
        <end position="369"/>
    </location>
</feature>
<proteinExistence type="predicted"/>
<feature type="region of interest" description="Disordered" evidence="11">
    <location>
        <begin position="59"/>
        <end position="154"/>
    </location>
</feature>
<keyword evidence="4" id="KW-0221">Differentiation</keyword>
<evidence type="ECO:0000256" key="3">
    <source>
        <dbReference type="ARBA" id="ARBA00022771"/>
    </source>
</evidence>
<gene>
    <name evidence="13" type="ORF">P4O66_018944</name>
</gene>
<keyword evidence="5" id="KW-0862">Zinc</keyword>
<feature type="compositionally biased region" description="Low complexity" evidence="11">
    <location>
        <begin position="78"/>
        <end position="93"/>
    </location>
</feature>
<dbReference type="InterPro" id="IPR039064">
    <property type="entry name" value="ZNF750_Znf"/>
</dbReference>
<accession>A0AAD8YTS8</accession>